<dbReference type="GeneID" id="14493463"/>
<reference evidence="2 3" key="1">
    <citation type="journal article" date="2011" name="Proc. Natl. Acad. Sci. U.S.A.">
        <title>Evolutionary erosion of yeast sex chromosomes by mating-type switching accidents.</title>
        <authorList>
            <person name="Gordon J.L."/>
            <person name="Armisen D."/>
            <person name="Proux-Wera E."/>
            <person name="Oheigeartaigh S.S."/>
            <person name="Byrne K.P."/>
            <person name="Wolfe K.H."/>
        </authorList>
    </citation>
    <scope>NUCLEOTIDE SEQUENCE [LARGE SCALE GENOMIC DNA]</scope>
    <source>
        <strain evidence="3">ATCC 34711 / CBS 6284 / DSM 70876 / NBRC 10599 / NRRL Y-10934 / UCD 77-7</strain>
    </source>
</reference>
<dbReference type="InParanoid" id="I2GXI3"/>
<dbReference type="OrthoDB" id="10652599at2759"/>
<protein>
    <submittedName>
        <fullName evidence="2">Uncharacterized protein</fullName>
    </submittedName>
</protein>
<dbReference type="Proteomes" id="UP000002866">
    <property type="component" value="Chromosome 1"/>
</dbReference>
<name>I2GXI3_HENB6</name>
<evidence type="ECO:0000313" key="2">
    <source>
        <dbReference type="EMBL" id="CCH58835.1"/>
    </source>
</evidence>
<feature type="region of interest" description="Disordered" evidence="1">
    <location>
        <begin position="208"/>
        <end position="232"/>
    </location>
</feature>
<dbReference type="HOGENOM" id="CLU_577687_0_0_1"/>
<dbReference type="eggNOG" id="KOG0017">
    <property type="taxonomic scope" value="Eukaryota"/>
</dbReference>
<proteinExistence type="predicted"/>
<dbReference type="EMBL" id="HE806316">
    <property type="protein sequence ID" value="CCH58835.1"/>
    <property type="molecule type" value="Genomic_DNA"/>
</dbReference>
<dbReference type="KEGG" id="tbl:TBLA_0A10570"/>
<dbReference type="AlphaFoldDB" id="I2GXI3"/>
<gene>
    <name evidence="2" type="primary">TBLA0A10570</name>
    <name evidence="2" type="ORF">TBLA_0A10570</name>
</gene>
<sequence length="473" mass="51591">MRNVFCNSVYNTTPAAKAGLHGLDASTLLPFSQSVIIHVTDTDGKLDPRGLLAYALTPSTESNGYLLYVPAYNKVLDSSNYEIVRESTKPTIDSTPNVFDELLSFYDSTSPTIGGTPSADDNISADDLGLTTLDTNDIPETSPTIIDGPNTYVKSIEEVIDTKGFPTKTITSTSQASQPDAVSTATSTAINTSILQLDPSVLDTHLSDDPLYVDNDTSDEDFPDDNFHDPSDTHAQLLQELDNILADSSPSNTLHDTSKGGTLTSADLSSPLISAKLTAAKELLKKSNGKLFNKSSLPQKGTFTTSKTSSKSKSLRSKTNSGPSTVALNQFYNTIKMIGTSLSRLGGSTNENHDVIESEVTDESAPFPLSRLDVVKVTDMINKKPKNNNSMQYYEAISQNSDPEEKDLYQRAYEKEIKSLINQNIWDEQNIIDADTVPKDKIINSMFIFTTKRDGTHKSRCVARGDLQKKRNV</sequence>
<evidence type="ECO:0000256" key="1">
    <source>
        <dbReference type="SAM" id="MobiDB-lite"/>
    </source>
</evidence>
<evidence type="ECO:0000313" key="3">
    <source>
        <dbReference type="Proteomes" id="UP000002866"/>
    </source>
</evidence>
<organism evidence="2 3">
    <name type="scientific">Henningerozyma blattae (strain ATCC 34711 / CBS 6284 / DSM 70876 / NBRC 10599 / NRRL Y-10934 / UCD 77-7)</name>
    <name type="common">Yeast</name>
    <name type="synonym">Tetrapisispora blattae</name>
    <dbReference type="NCBI Taxonomy" id="1071380"/>
    <lineage>
        <taxon>Eukaryota</taxon>
        <taxon>Fungi</taxon>
        <taxon>Dikarya</taxon>
        <taxon>Ascomycota</taxon>
        <taxon>Saccharomycotina</taxon>
        <taxon>Saccharomycetes</taxon>
        <taxon>Saccharomycetales</taxon>
        <taxon>Saccharomycetaceae</taxon>
        <taxon>Henningerozyma</taxon>
    </lineage>
</organism>
<keyword evidence="3" id="KW-1185">Reference proteome</keyword>
<feature type="region of interest" description="Disordered" evidence="1">
    <location>
        <begin position="295"/>
        <end position="323"/>
    </location>
</feature>
<accession>I2GXI3</accession>
<feature type="compositionally biased region" description="Low complexity" evidence="1">
    <location>
        <begin position="300"/>
        <end position="321"/>
    </location>
</feature>
<dbReference type="RefSeq" id="XP_004178354.1">
    <property type="nucleotide sequence ID" value="XM_004178306.1"/>
</dbReference>